<dbReference type="PANTHER" id="PTHR45911:SF4">
    <property type="entry name" value="MULTIPLE C2 AND TRANSMEMBRANE DOMAIN-CONTAINING PROTEIN"/>
    <property type="match status" value="1"/>
</dbReference>
<evidence type="ECO:0000256" key="2">
    <source>
        <dbReference type="ARBA" id="ARBA00022837"/>
    </source>
</evidence>
<dbReference type="Gene3D" id="2.60.40.150">
    <property type="entry name" value="C2 domain"/>
    <property type="match status" value="2"/>
</dbReference>
<evidence type="ECO:0000256" key="1">
    <source>
        <dbReference type="ARBA" id="ARBA00022723"/>
    </source>
</evidence>
<dbReference type="EMBL" id="SNRW01034960">
    <property type="protein sequence ID" value="KAA6355226.1"/>
    <property type="molecule type" value="Genomic_DNA"/>
</dbReference>
<dbReference type="InterPro" id="IPR000008">
    <property type="entry name" value="C2_dom"/>
</dbReference>
<feature type="compositionally biased region" description="Low complexity" evidence="3">
    <location>
        <begin position="155"/>
        <end position="164"/>
    </location>
</feature>
<accession>A0A5J4TA17</accession>
<keyword evidence="2" id="KW-0106">Calcium</keyword>
<keyword evidence="1" id="KW-0479">Metal-binding</keyword>
<dbReference type="OrthoDB" id="2015333at2759"/>
<dbReference type="GO" id="GO:0016020">
    <property type="term" value="C:membrane"/>
    <property type="evidence" value="ECO:0007669"/>
    <property type="project" value="TreeGrafter"/>
</dbReference>
<dbReference type="InterPro" id="IPR035892">
    <property type="entry name" value="C2_domain_sf"/>
</dbReference>
<feature type="compositionally biased region" description="Basic and acidic residues" evidence="3">
    <location>
        <begin position="165"/>
        <end position="195"/>
    </location>
</feature>
<dbReference type="Proteomes" id="UP000324800">
    <property type="component" value="Unassembled WGS sequence"/>
</dbReference>
<protein>
    <recommendedName>
        <fullName evidence="4">C2 domain-containing protein</fullName>
    </recommendedName>
</protein>
<name>A0A5J4TA17_9EUKA</name>
<feature type="non-terminal residue" evidence="5">
    <location>
        <position position="276"/>
    </location>
</feature>
<comment type="caution">
    <text evidence="5">The sequence shown here is derived from an EMBL/GenBank/DDBJ whole genome shotgun (WGS) entry which is preliminary data.</text>
</comment>
<dbReference type="GO" id="GO:0005509">
    <property type="term" value="F:calcium ion binding"/>
    <property type="evidence" value="ECO:0007669"/>
    <property type="project" value="TreeGrafter"/>
</dbReference>
<feature type="domain" description="C2" evidence="4">
    <location>
        <begin position="1"/>
        <end position="52"/>
    </location>
</feature>
<dbReference type="SUPFAM" id="SSF49562">
    <property type="entry name" value="C2 domain (Calcium/lipid-binding domain, CaLB)"/>
    <property type="match status" value="2"/>
</dbReference>
<evidence type="ECO:0000259" key="4">
    <source>
        <dbReference type="PROSITE" id="PS50004"/>
    </source>
</evidence>
<organism evidence="5 6">
    <name type="scientific">Streblomastix strix</name>
    <dbReference type="NCBI Taxonomy" id="222440"/>
    <lineage>
        <taxon>Eukaryota</taxon>
        <taxon>Metamonada</taxon>
        <taxon>Preaxostyla</taxon>
        <taxon>Oxymonadida</taxon>
        <taxon>Streblomastigidae</taxon>
        <taxon>Streblomastix</taxon>
    </lineage>
</organism>
<dbReference type="PANTHER" id="PTHR45911">
    <property type="entry name" value="C2 DOMAIN-CONTAINING PROTEIN"/>
    <property type="match status" value="1"/>
</dbReference>
<evidence type="ECO:0000313" key="6">
    <source>
        <dbReference type="Proteomes" id="UP000324800"/>
    </source>
</evidence>
<dbReference type="Pfam" id="PF00168">
    <property type="entry name" value="C2"/>
    <property type="match status" value="2"/>
</dbReference>
<dbReference type="CDD" id="cd00030">
    <property type="entry name" value="C2"/>
    <property type="match status" value="1"/>
</dbReference>
<feature type="domain" description="C2" evidence="4">
    <location>
        <begin position="208"/>
        <end position="276"/>
    </location>
</feature>
<feature type="non-terminal residue" evidence="5">
    <location>
        <position position="1"/>
    </location>
</feature>
<feature type="compositionally biased region" description="Basic and acidic residues" evidence="3">
    <location>
        <begin position="106"/>
        <end position="154"/>
    </location>
</feature>
<feature type="region of interest" description="Disordered" evidence="3">
    <location>
        <begin position="106"/>
        <end position="195"/>
    </location>
</feature>
<sequence length="276" mass="32576">EFEFDIDPNSTKARKLNLELWDHDSLSDDDQIGYYDLRLKDYINVKKSEQLNFIGVGKHERKQVGLLDYEVEVRSKAEVDKQKAYQANVMKQREIEAENLKKLQADQKKLEQQQEKERKEEEARLAKQKKEEEARLAKERKEEEARLAKQKEIEAANLKKQQLQQEKEKKEEEARLAKQKKEQEEQQKKEEIENAKRLKRRQIEDMQLKQQQQIPEEIDDIGTDVKNVYVKIIGVQNVAAMDSNGKSDPYVKILFDGKQMGRTKKVANTLNAEYNE</sequence>
<proteinExistence type="predicted"/>
<dbReference type="PROSITE" id="PS50004">
    <property type="entry name" value="C2"/>
    <property type="match status" value="2"/>
</dbReference>
<reference evidence="5 6" key="1">
    <citation type="submission" date="2019-03" db="EMBL/GenBank/DDBJ databases">
        <title>Single cell metagenomics reveals metabolic interactions within the superorganism composed of flagellate Streblomastix strix and complex community of Bacteroidetes bacteria on its surface.</title>
        <authorList>
            <person name="Treitli S.C."/>
            <person name="Kolisko M."/>
            <person name="Husnik F."/>
            <person name="Keeling P."/>
            <person name="Hampl V."/>
        </authorList>
    </citation>
    <scope>NUCLEOTIDE SEQUENCE [LARGE SCALE GENOMIC DNA]</scope>
    <source>
        <strain evidence="5">ST1C</strain>
    </source>
</reference>
<evidence type="ECO:0000313" key="5">
    <source>
        <dbReference type="EMBL" id="KAA6355226.1"/>
    </source>
</evidence>
<dbReference type="AlphaFoldDB" id="A0A5J4TA17"/>
<gene>
    <name evidence="5" type="ORF">EZS28_049247</name>
</gene>
<evidence type="ECO:0000256" key="3">
    <source>
        <dbReference type="SAM" id="MobiDB-lite"/>
    </source>
</evidence>